<feature type="signal peptide" evidence="1">
    <location>
        <begin position="1"/>
        <end position="37"/>
    </location>
</feature>
<feature type="chain" id="PRO_5034934216" evidence="1">
    <location>
        <begin position="38"/>
        <end position="241"/>
    </location>
</feature>
<reference evidence="3" key="1">
    <citation type="submission" date="2025-08" db="UniProtKB">
        <authorList>
            <consortium name="RefSeq"/>
        </authorList>
    </citation>
    <scope>IDENTIFICATION</scope>
    <source>
        <tissue evidence="3">Whole organism</tissue>
    </source>
</reference>
<dbReference type="KEGG" id="hazt:108672589"/>
<accession>A0A8B7NPX9</accession>
<dbReference type="AlphaFoldDB" id="A0A8B7NPX9"/>
<protein>
    <submittedName>
        <fullName evidence="3">Uncharacterized protein LOC108672589</fullName>
    </submittedName>
</protein>
<dbReference type="OrthoDB" id="10438217at2759"/>
<dbReference type="GeneID" id="108672589"/>
<proteinExistence type="predicted"/>
<evidence type="ECO:0000313" key="2">
    <source>
        <dbReference type="Proteomes" id="UP000694843"/>
    </source>
</evidence>
<keyword evidence="1" id="KW-0732">Signal</keyword>
<dbReference type="RefSeq" id="XP_018015779.1">
    <property type="nucleotide sequence ID" value="XM_018160290.2"/>
</dbReference>
<evidence type="ECO:0000313" key="3">
    <source>
        <dbReference type="RefSeq" id="XP_018015779.1"/>
    </source>
</evidence>
<sequence length="241" mass="27238">MKFPQHSPCEKLSRPWSTTSVLRILVSLATLMPAVAAQMYERGSCPTYYSSILFTPEVMLDLISRGEQYLVMAAGTPTDTDTSCHALSFHKEQTYTYSYRDRRGVKKILSGTYVVNFPTQTSTGSIIINDFPHDVLGVDDSGPVTLQPVAYSNGITMLVSCTSYYFSYSRRFFVFLDDEANLNWVNPRDIAMDLRKNKYLPEEMNYKLVDQSCDVCKRTTGSCVDDSIVQPIRSLFNSIDN</sequence>
<keyword evidence="2" id="KW-1185">Reference proteome</keyword>
<organism evidence="2 3">
    <name type="scientific">Hyalella azteca</name>
    <name type="common">Amphipod</name>
    <dbReference type="NCBI Taxonomy" id="294128"/>
    <lineage>
        <taxon>Eukaryota</taxon>
        <taxon>Metazoa</taxon>
        <taxon>Ecdysozoa</taxon>
        <taxon>Arthropoda</taxon>
        <taxon>Crustacea</taxon>
        <taxon>Multicrustacea</taxon>
        <taxon>Malacostraca</taxon>
        <taxon>Eumalacostraca</taxon>
        <taxon>Peracarida</taxon>
        <taxon>Amphipoda</taxon>
        <taxon>Senticaudata</taxon>
        <taxon>Talitrida</taxon>
        <taxon>Talitroidea</taxon>
        <taxon>Hyalellidae</taxon>
        <taxon>Hyalella</taxon>
    </lineage>
</organism>
<name>A0A8B7NPX9_HYAAZ</name>
<dbReference type="Proteomes" id="UP000694843">
    <property type="component" value="Unplaced"/>
</dbReference>
<evidence type="ECO:0000256" key="1">
    <source>
        <dbReference type="SAM" id="SignalP"/>
    </source>
</evidence>
<gene>
    <name evidence="3" type="primary">LOC108672589</name>
</gene>